<dbReference type="Proteomes" id="UP001170624">
    <property type="component" value="Unassembled WGS sequence"/>
</dbReference>
<accession>A0AAW7YAW6</accession>
<evidence type="ECO:0000313" key="2">
    <source>
        <dbReference type="EMBL" id="MDO6545484.1"/>
    </source>
</evidence>
<evidence type="ECO:0000313" key="3">
    <source>
        <dbReference type="Proteomes" id="UP001170624"/>
    </source>
</evidence>
<dbReference type="EMBL" id="JAUOPU010000059">
    <property type="protein sequence ID" value="MDO6545484.1"/>
    <property type="molecule type" value="Genomic_DNA"/>
</dbReference>
<comment type="caution">
    <text evidence="2">The sequence shown here is derived from an EMBL/GenBank/DDBJ whole genome shotgun (WGS) entry which is preliminary data.</text>
</comment>
<dbReference type="InterPro" id="IPR016181">
    <property type="entry name" value="Acyl_CoA_acyltransferase"/>
</dbReference>
<dbReference type="Pfam" id="PF13508">
    <property type="entry name" value="Acetyltransf_7"/>
    <property type="match status" value="1"/>
</dbReference>
<dbReference type="SUPFAM" id="SSF55729">
    <property type="entry name" value="Acyl-CoA N-acyltransferases (Nat)"/>
    <property type="match status" value="1"/>
</dbReference>
<feature type="domain" description="N-acetyltransferase" evidence="1">
    <location>
        <begin position="1"/>
        <end position="126"/>
    </location>
</feature>
<dbReference type="GO" id="GO:0016747">
    <property type="term" value="F:acyltransferase activity, transferring groups other than amino-acyl groups"/>
    <property type="evidence" value="ECO:0007669"/>
    <property type="project" value="InterPro"/>
</dbReference>
<protein>
    <submittedName>
        <fullName evidence="2">GNAT family N-acetyltransferase</fullName>
        <ecNumber evidence="2">2.3.1.-</ecNumber>
    </submittedName>
</protein>
<dbReference type="AlphaFoldDB" id="A0AAW7YAW6"/>
<dbReference type="EC" id="2.3.1.-" evidence="2"/>
<dbReference type="CDD" id="cd04301">
    <property type="entry name" value="NAT_SF"/>
    <property type="match status" value="1"/>
</dbReference>
<dbReference type="Gene3D" id="3.40.630.30">
    <property type="match status" value="1"/>
</dbReference>
<gene>
    <name evidence="2" type="ORF">Q4568_23395</name>
</gene>
<organism evidence="2 3">
    <name type="scientific">Photobacterium sanguinicancri</name>
    <dbReference type="NCBI Taxonomy" id="875932"/>
    <lineage>
        <taxon>Bacteria</taxon>
        <taxon>Pseudomonadati</taxon>
        <taxon>Pseudomonadota</taxon>
        <taxon>Gammaproteobacteria</taxon>
        <taxon>Vibrionales</taxon>
        <taxon>Vibrionaceae</taxon>
        <taxon>Photobacterium</taxon>
    </lineage>
</organism>
<keyword evidence="2" id="KW-0012">Acyltransferase</keyword>
<evidence type="ECO:0000259" key="1">
    <source>
        <dbReference type="PROSITE" id="PS51186"/>
    </source>
</evidence>
<name>A0AAW7YAW6_9GAMM</name>
<sequence length="147" mass="16895">MSKLSFHILQPIRFPLINRLYKSYYPAGKAKRDETIWIGEDESNIVCCVRFKAIEGIQLLTGMLVKPDFRGQGISEQLLVATIEQVEEQPCYCFAFSHLVTLYQKANFVVINDDELPHFLASRFKRYSDSGKSLVPMIYQKPALSQN</sequence>
<dbReference type="InterPro" id="IPR000182">
    <property type="entry name" value="GNAT_dom"/>
</dbReference>
<dbReference type="RefSeq" id="WP_303502207.1">
    <property type="nucleotide sequence ID" value="NZ_JAUOPU010000059.1"/>
</dbReference>
<reference evidence="2" key="1">
    <citation type="submission" date="2023-07" db="EMBL/GenBank/DDBJ databases">
        <title>Genome content predicts the carbon catabolic preferences of heterotrophic bacteria.</title>
        <authorList>
            <person name="Gralka M."/>
        </authorList>
    </citation>
    <scope>NUCLEOTIDE SEQUENCE</scope>
    <source>
        <strain evidence="2">G2M05</strain>
    </source>
</reference>
<dbReference type="PROSITE" id="PS51186">
    <property type="entry name" value="GNAT"/>
    <property type="match status" value="1"/>
</dbReference>
<keyword evidence="2" id="KW-0808">Transferase</keyword>
<proteinExistence type="predicted"/>